<name>A0A4D6MJB7_VIGUN</name>
<proteinExistence type="predicted"/>
<gene>
    <name evidence="1" type="ORF">DEO72_LG7g1992</name>
</gene>
<reference evidence="1 2" key="1">
    <citation type="submission" date="2019-04" db="EMBL/GenBank/DDBJ databases">
        <title>An improved genome assembly and genetic linkage map for asparagus bean, Vigna unguiculata ssp. sesquipedialis.</title>
        <authorList>
            <person name="Xia Q."/>
            <person name="Zhang R."/>
            <person name="Dong Y."/>
        </authorList>
    </citation>
    <scope>NUCLEOTIDE SEQUENCE [LARGE SCALE GENOMIC DNA]</scope>
    <source>
        <tissue evidence="1">Leaf</tissue>
    </source>
</reference>
<evidence type="ECO:0000313" key="2">
    <source>
        <dbReference type="Proteomes" id="UP000501690"/>
    </source>
</evidence>
<organism evidence="1 2">
    <name type="scientific">Vigna unguiculata</name>
    <name type="common">Cowpea</name>
    <dbReference type="NCBI Taxonomy" id="3917"/>
    <lineage>
        <taxon>Eukaryota</taxon>
        <taxon>Viridiplantae</taxon>
        <taxon>Streptophyta</taxon>
        <taxon>Embryophyta</taxon>
        <taxon>Tracheophyta</taxon>
        <taxon>Spermatophyta</taxon>
        <taxon>Magnoliopsida</taxon>
        <taxon>eudicotyledons</taxon>
        <taxon>Gunneridae</taxon>
        <taxon>Pentapetalae</taxon>
        <taxon>rosids</taxon>
        <taxon>fabids</taxon>
        <taxon>Fabales</taxon>
        <taxon>Fabaceae</taxon>
        <taxon>Papilionoideae</taxon>
        <taxon>50 kb inversion clade</taxon>
        <taxon>NPAAA clade</taxon>
        <taxon>indigoferoid/millettioid clade</taxon>
        <taxon>Phaseoleae</taxon>
        <taxon>Vigna</taxon>
    </lineage>
</organism>
<sequence length="191" mass="21072">MNGETYGDDEQHGLCCELERLATEEETEERKVSKKLEITKEGAKNLQQNASGIAPGGLLIPPGDKDSRKGLWIAWCLATRRAPLGGDGNTRGLGERWRLVVHGWWLTCDDMSREVHIQLLSRGDTNDVGSYVPCSRLRDAACGEVRGWWITCVGLRASSSPFLFVYGDDRVIRYTGADVDTGDAEDAQATE</sequence>
<dbReference type="Proteomes" id="UP000501690">
    <property type="component" value="Linkage Group LG7"/>
</dbReference>
<accession>A0A4D6MJB7</accession>
<dbReference type="EMBL" id="CP039351">
    <property type="protein sequence ID" value="QCE00702.1"/>
    <property type="molecule type" value="Genomic_DNA"/>
</dbReference>
<dbReference type="AlphaFoldDB" id="A0A4D6MJB7"/>
<keyword evidence="2" id="KW-1185">Reference proteome</keyword>
<evidence type="ECO:0000313" key="1">
    <source>
        <dbReference type="EMBL" id="QCE00702.1"/>
    </source>
</evidence>
<protein>
    <submittedName>
        <fullName evidence="1">Uncharacterized protein</fullName>
    </submittedName>
</protein>